<dbReference type="Gene3D" id="1.10.640.10">
    <property type="entry name" value="Haem peroxidase domain superfamily, animal type"/>
    <property type="match status" value="1"/>
</dbReference>
<comment type="caution">
    <text evidence="3">The sequence shown here is derived from an EMBL/GenBank/DDBJ whole genome shotgun (WGS) entry which is preliminary data.</text>
</comment>
<evidence type="ECO:0000313" key="3">
    <source>
        <dbReference type="EMBL" id="KAJ8884137.1"/>
    </source>
</evidence>
<dbReference type="InterPro" id="IPR010255">
    <property type="entry name" value="Haem_peroxidase_sf"/>
</dbReference>
<dbReference type="EMBL" id="JARBHB010000005">
    <property type="protein sequence ID" value="KAJ8884137.1"/>
    <property type="molecule type" value="Genomic_DNA"/>
</dbReference>
<evidence type="ECO:0000256" key="2">
    <source>
        <dbReference type="SAM" id="MobiDB-lite"/>
    </source>
</evidence>
<organism evidence="3 4">
    <name type="scientific">Dryococelus australis</name>
    <dbReference type="NCBI Taxonomy" id="614101"/>
    <lineage>
        <taxon>Eukaryota</taxon>
        <taxon>Metazoa</taxon>
        <taxon>Ecdysozoa</taxon>
        <taxon>Arthropoda</taxon>
        <taxon>Hexapoda</taxon>
        <taxon>Insecta</taxon>
        <taxon>Pterygota</taxon>
        <taxon>Neoptera</taxon>
        <taxon>Polyneoptera</taxon>
        <taxon>Phasmatodea</taxon>
        <taxon>Verophasmatodea</taxon>
        <taxon>Anareolatae</taxon>
        <taxon>Phasmatidae</taxon>
        <taxon>Eurycanthinae</taxon>
        <taxon>Dryococelus</taxon>
    </lineage>
</organism>
<dbReference type="InterPro" id="IPR019791">
    <property type="entry name" value="Haem_peroxidase_animal"/>
</dbReference>
<keyword evidence="1" id="KW-0575">Peroxidase</keyword>
<sequence>MADSIAKLACNLLLPLEKYHTTELLSLANLSVRKPREQQWLVAKGAGILEVAGNAYLAMIDYYSHWLDIRPLNIKSSACVIKAIQDVFNIHGFPLNAHNRNYLATCTPGGVYDALKARQDKFKHFYDRSAKKTDTQFKVGDRRVIKIRNEKIWDPGVNVAKHSERSSCGVRKDSGGGMVYGFSKEVAQDLREFRTSYGHLREGSRLPGGKRFLPLAAGQQNDCRRDPLESSIGCFLAGDIRSNEQLGLLAMHTLWFREHNRLATELRHINPHWDGDMLYHEARKILGAQVQHITYKHWLPHILGPEGMYMLGQYEGYDPTINPSISNVFATAALRFGHSLINPVLHRLNKTFQPIPEGNLPLHKAFFAPWRLVEEGGIDPLLRGLFYVPAKLKRPTQNLNSDLTEHLFEVAHAVALDLAAMNIQRGRDHGIPEYNTWRKYCNLSEAQTFDDLKNEISSQLVRDTLKELYGHPDITPPIAQMRESRQGISTCAWPLIVSEKATMSSRPTMNLCSFTTLHGAEGFTTLYGAEGTISSSSLHHHVCWGSLLPPRSSRSTKSFSVPSLTSSTPSRRSSESTSEEVINLLTPPSLQERQYVPLAFWSVAPASPF</sequence>
<evidence type="ECO:0000313" key="4">
    <source>
        <dbReference type="Proteomes" id="UP001159363"/>
    </source>
</evidence>
<keyword evidence="4" id="KW-1185">Reference proteome</keyword>
<proteinExistence type="predicted"/>
<dbReference type="PRINTS" id="PR00457">
    <property type="entry name" value="ANPEROXIDASE"/>
</dbReference>
<name>A0ABQ9HIR0_9NEOP</name>
<dbReference type="InterPro" id="IPR037120">
    <property type="entry name" value="Haem_peroxidase_sf_animal"/>
</dbReference>
<feature type="compositionally biased region" description="Low complexity" evidence="2">
    <location>
        <begin position="555"/>
        <end position="571"/>
    </location>
</feature>
<gene>
    <name evidence="3" type="ORF">PR048_015994</name>
</gene>
<dbReference type="Proteomes" id="UP001159363">
    <property type="component" value="Chromosome 4"/>
</dbReference>
<dbReference type="PANTHER" id="PTHR11475:SF58">
    <property type="entry name" value="PEROXIDASIN"/>
    <property type="match status" value="1"/>
</dbReference>
<dbReference type="Pfam" id="PF03098">
    <property type="entry name" value="An_peroxidase"/>
    <property type="match status" value="1"/>
</dbReference>
<dbReference type="PANTHER" id="PTHR11475">
    <property type="entry name" value="OXIDASE/PEROXIDASE"/>
    <property type="match status" value="1"/>
</dbReference>
<dbReference type="PROSITE" id="PS50292">
    <property type="entry name" value="PEROXIDASE_3"/>
    <property type="match status" value="1"/>
</dbReference>
<dbReference type="SUPFAM" id="SSF48113">
    <property type="entry name" value="Heme-dependent peroxidases"/>
    <property type="match status" value="1"/>
</dbReference>
<feature type="region of interest" description="Disordered" evidence="2">
    <location>
        <begin position="550"/>
        <end position="580"/>
    </location>
</feature>
<keyword evidence="1" id="KW-0560">Oxidoreductase</keyword>
<protein>
    <submittedName>
        <fullName evidence="3">Uncharacterized protein</fullName>
    </submittedName>
</protein>
<evidence type="ECO:0000256" key="1">
    <source>
        <dbReference type="ARBA" id="ARBA00022559"/>
    </source>
</evidence>
<reference evidence="3 4" key="1">
    <citation type="submission" date="2023-02" db="EMBL/GenBank/DDBJ databases">
        <title>LHISI_Scaffold_Assembly.</title>
        <authorList>
            <person name="Stuart O.P."/>
            <person name="Cleave R."/>
            <person name="Magrath M.J.L."/>
            <person name="Mikheyev A.S."/>
        </authorList>
    </citation>
    <scope>NUCLEOTIDE SEQUENCE [LARGE SCALE GENOMIC DNA]</scope>
    <source>
        <strain evidence="3">Daus_M_001</strain>
        <tissue evidence="3">Leg muscle</tissue>
    </source>
</reference>
<accession>A0ABQ9HIR0</accession>